<evidence type="ECO:0000256" key="1">
    <source>
        <dbReference type="SAM" id="Phobius"/>
    </source>
</evidence>
<keyword evidence="1" id="KW-0472">Membrane</keyword>
<evidence type="ECO:0000313" key="2">
    <source>
        <dbReference type="EMBL" id="MED6256464.1"/>
    </source>
</evidence>
<evidence type="ECO:0008006" key="4">
    <source>
        <dbReference type="Google" id="ProtNLM"/>
    </source>
</evidence>
<accession>A0ABU7C4G5</accession>
<evidence type="ECO:0000313" key="3">
    <source>
        <dbReference type="Proteomes" id="UP001345963"/>
    </source>
</evidence>
<sequence length="104" mass="11375">MGVVRDWGRGRGSGYGPGSFGFGRCRHRCLGWCWGGLPVSIPRGKGTTSWVQGLLPLWGISTWTWEYKVCMGSVSECMTFIVVCLYVGCVGASVFMCMHEDGNV</sequence>
<organism evidence="2 3">
    <name type="scientific">Ataeniobius toweri</name>
    <dbReference type="NCBI Taxonomy" id="208326"/>
    <lineage>
        <taxon>Eukaryota</taxon>
        <taxon>Metazoa</taxon>
        <taxon>Chordata</taxon>
        <taxon>Craniata</taxon>
        <taxon>Vertebrata</taxon>
        <taxon>Euteleostomi</taxon>
        <taxon>Actinopterygii</taxon>
        <taxon>Neopterygii</taxon>
        <taxon>Teleostei</taxon>
        <taxon>Neoteleostei</taxon>
        <taxon>Acanthomorphata</taxon>
        <taxon>Ovalentaria</taxon>
        <taxon>Atherinomorphae</taxon>
        <taxon>Cyprinodontiformes</taxon>
        <taxon>Goodeidae</taxon>
        <taxon>Ataeniobius</taxon>
    </lineage>
</organism>
<dbReference type="Proteomes" id="UP001345963">
    <property type="component" value="Unassembled WGS sequence"/>
</dbReference>
<reference evidence="2 3" key="1">
    <citation type="submission" date="2021-07" db="EMBL/GenBank/DDBJ databases">
        <authorList>
            <person name="Palmer J.M."/>
        </authorList>
    </citation>
    <scope>NUCLEOTIDE SEQUENCE [LARGE SCALE GENOMIC DNA]</scope>
    <source>
        <strain evidence="2 3">AT_MEX2019</strain>
        <tissue evidence="2">Muscle</tissue>
    </source>
</reference>
<feature type="transmembrane region" description="Helical" evidence="1">
    <location>
        <begin position="78"/>
        <end position="98"/>
    </location>
</feature>
<keyword evidence="3" id="KW-1185">Reference proteome</keyword>
<keyword evidence="1" id="KW-0812">Transmembrane</keyword>
<comment type="caution">
    <text evidence="2">The sequence shown here is derived from an EMBL/GenBank/DDBJ whole genome shotgun (WGS) entry which is preliminary data.</text>
</comment>
<dbReference type="EMBL" id="JAHUTI010075202">
    <property type="protein sequence ID" value="MED6256464.1"/>
    <property type="molecule type" value="Genomic_DNA"/>
</dbReference>
<keyword evidence="1" id="KW-1133">Transmembrane helix</keyword>
<protein>
    <recommendedName>
        <fullName evidence="4">Transmembrane protein</fullName>
    </recommendedName>
</protein>
<proteinExistence type="predicted"/>
<name>A0ABU7C4G5_9TELE</name>
<gene>
    <name evidence="2" type="ORF">ATANTOWER_026679</name>
</gene>